<feature type="signal peptide" evidence="2">
    <location>
        <begin position="1"/>
        <end position="19"/>
    </location>
</feature>
<name>A0A6M0IMP5_9BACT</name>
<gene>
    <name evidence="3" type="ORF">GK091_14875</name>
</gene>
<dbReference type="AlphaFoldDB" id="A0A6M0IMP5"/>
<evidence type="ECO:0000313" key="3">
    <source>
        <dbReference type="EMBL" id="NEU68173.1"/>
    </source>
</evidence>
<organism evidence="3 4">
    <name type="scientific">Spirosoma agri</name>
    <dbReference type="NCBI Taxonomy" id="1987381"/>
    <lineage>
        <taxon>Bacteria</taxon>
        <taxon>Pseudomonadati</taxon>
        <taxon>Bacteroidota</taxon>
        <taxon>Cytophagia</taxon>
        <taxon>Cytophagales</taxon>
        <taxon>Cytophagaceae</taxon>
        <taxon>Spirosoma</taxon>
    </lineage>
</organism>
<evidence type="ECO:0000313" key="4">
    <source>
        <dbReference type="Proteomes" id="UP000477386"/>
    </source>
</evidence>
<evidence type="ECO:0000256" key="1">
    <source>
        <dbReference type="SAM" id="MobiDB-lite"/>
    </source>
</evidence>
<sequence>MSKRLIYAFVLLTYSLAFGQHQHHEGAPGVGKTPTMTMPMKGQSGAKTKNDTTKPMDHSGHEGMHMDESMAGMHELNYGLTMDTTMSGKSMPGMTHSLSRNLPMNRNGSGTSWHPDNTPMYAYMTHPTQKGWSYMLHYAIYLRYTSQNATNANGRGRAQQLGAPNWFMGMAQRKVGQRGLFQVRAMLSLDPLTVGNGGYPLLFQTGETYKGQPLIDKQHPHDLVSELSVSYSHAFSKDIDLFGYVGYPGEPALGPPAFMHRISSFNNPDAPLSHHWQDASHILFGVATVGFRYKWAKIEGSTFKGREPDENRYNFDKPKFDSYSYRLSINPSPSLAFQFSQGFLTDPEEAHPGENVTRTTASVLHSKGLGPASYVTSALVWGRNSHDGTGENSFLAESSVQVDRFAFYGRYENVRKSAQELSITFYDNQGLPPDYTGVFAINNLTLGMNYRLAQRRNTDLTLGAQLTGAKPDRILQRLYGNTPISGQIYLRLSPSLMTMNKMHRMSGHHSN</sequence>
<comment type="caution">
    <text evidence="3">The sequence shown here is derived from an EMBL/GenBank/DDBJ whole genome shotgun (WGS) entry which is preliminary data.</text>
</comment>
<feature type="compositionally biased region" description="Basic and acidic residues" evidence="1">
    <location>
        <begin position="48"/>
        <end position="62"/>
    </location>
</feature>
<dbReference type="EMBL" id="JAAGNZ010000001">
    <property type="protein sequence ID" value="NEU68173.1"/>
    <property type="molecule type" value="Genomic_DNA"/>
</dbReference>
<keyword evidence="4" id="KW-1185">Reference proteome</keyword>
<reference evidence="3 4" key="1">
    <citation type="submission" date="2020-02" db="EMBL/GenBank/DDBJ databases">
        <title>Draft genome sequence of two Spirosoma agri KCTC 52727 and Spirosoma terrae KCTC 52035.</title>
        <authorList>
            <person name="Rojas J."/>
            <person name="Ambika Manirajan B."/>
            <person name="Ratering S."/>
            <person name="Suarez C."/>
            <person name="Schnell S."/>
        </authorList>
    </citation>
    <scope>NUCLEOTIDE SEQUENCE [LARGE SCALE GENOMIC DNA]</scope>
    <source>
        <strain evidence="3 4">KCTC 52727</strain>
    </source>
</reference>
<keyword evidence="2" id="KW-0732">Signal</keyword>
<evidence type="ECO:0000256" key="2">
    <source>
        <dbReference type="SAM" id="SignalP"/>
    </source>
</evidence>
<feature type="chain" id="PRO_5027092954" description="TonB-dependent receptor" evidence="2">
    <location>
        <begin position="20"/>
        <end position="511"/>
    </location>
</feature>
<feature type="region of interest" description="Disordered" evidence="1">
    <location>
        <begin position="41"/>
        <end position="62"/>
    </location>
</feature>
<evidence type="ECO:0008006" key="5">
    <source>
        <dbReference type="Google" id="ProtNLM"/>
    </source>
</evidence>
<dbReference type="Proteomes" id="UP000477386">
    <property type="component" value="Unassembled WGS sequence"/>
</dbReference>
<proteinExistence type="predicted"/>
<dbReference type="RefSeq" id="WP_164039692.1">
    <property type="nucleotide sequence ID" value="NZ_JAAGNZ010000001.1"/>
</dbReference>
<protein>
    <recommendedName>
        <fullName evidence="5">TonB-dependent receptor</fullName>
    </recommendedName>
</protein>
<accession>A0A6M0IMP5</accession>